<dbReference type="InterPro" id="IPR023397">
    <property type="entry name" value="SAM-dep_MeTrfase_MraW_recog"/>
</dbReference>
<comment type="function">
    <text evidence="7">Specifically methylates the N4 position of cytidine in position 1402 (C1402) of 16S rRNA.</text>
</comment>
<dbReference type="Gene3D" id="1.10.150.170">
    <property type="entry name" value="Putative methyltransferase TM0872, insert domain"/>
    <property type="match status" value="1"/>
</dbReference>
<dbReference type="InterPro" id="IPR002903">
    <property type="entry name" value="RsmH"/>
</dbReference>
<keyword evidence="2 7" id="KW-0963">Cytoplasm</keyword>
<dbReference type="PIRSF" id="PIRSF004486">
    <property type="entry name" value="MraW"/>
    <property type="match status" value="1"/>
</dbReference>
<feature type="binding site" evidence="7">
    <location>
        <position position="78"/>
    </location>
    <ligand>
        <name>S-adenosyl-L-methionine</name>
        <dbReference type="ChEBI" id="CHEBI:59789"/>
    </ligand>
</feature>
<reference evidence="9" key="1">
    <citation type="submission" date="2017-04" db="EMBL/GenBank/DDBJ databases">
        <authorList>
            <person name="Varghese N."/>
            <person name="Submissions S."/>
        </authorList>
    </citation>
    <scope>NUCLEOTIDE SEQUENCE [LARGE SCALE GENOMIC DNA]</scope>
    <source>
        <strain evidence="9">DSM 16512</strain>
    </source>
</reference>
<dbReference type="PANTHER" id="PTHR11265:SF0">
    <property type="entry name" value="12S RRNA N4-METHYLCYTIDINE METHYLTRANSFERASE"/>
    <property type="match status" value="1"/>
</dbReference>
<gene>
    <name evidence="7" type="primary">rsmH</name>
    <name evidence="8" type="ORF">SAMN05660197_1630</name>
</gene>
<comment type="similarity">
    <text evidence="1 7">Belongs to the methyltransferase superfamily. RsmH family.</text>
</comment>
<evidence type="ECO:0000256" key="1">
    <source>
        <dbReference type="ARBA" id="ARBA00010396"/>
    </source>
</evidence>
<keyword evidence="3 7" id="KW-0698">rRNA processing</keyword>
<dbReference type="Pfam" id="PF01795">
    <property type="entry name" value="Methyltransf_5"/>
    <property type="match status" value="1"/>
</dbReference>
<protein>
    <recommendedName>
        <fullName evidence="7">Ribosomal RNA small subunit methyltransferase H</fullName>
        <ecNumber evidence="7">2.1.1.199</ecNumber>
    </recommendedName>
    <alternativeName>
        <fullName evidence="7">16S rRNA m(4)C1402 methyltransferase</fullName>
    </alternativeName>
    <alternativeName>
        <fullName evidence="7">rRNA (cytosine-N(4)-)-methyltransferase RsmH</fullName>
    </alternativeName>
</protein>
<keyword evidence="6 7" id="KW-0949">S-adenosyl-L-methionine</keyword>
<evidence type="ECO:0000256" key="2">
    <source>
        <dbReference type="ARBA" id="ARBA00022490"/>
    </source>
</evidence>
<feature type="binding site" evidence="7">
    <location>
        <begin position="32"/>
        <end position="34"/>
    </location>
    <ligand>
        <name>S-adenosyl-L-methionine</name>
        <dbReference type="ChEBI" id="CHEBI:59789"/>
    </ligand>
</feature>
<feature type="binding site" evidence="7">
    <location>
        <position position="97"/>
    </location>
    <ligand>
        <name>S-adenosyl-L-methionine</name>
        <dbReference type="ChEBI" id="CHEBI:59789"/>
    </ligand>
</feature>
<feature type="binding site" evidence="7">
    <location>
        <position position="104"/>
    </location>
    <ligand>
        <name>S-adenosyl-L-methionine</name>
        <dbReference type="ChEBI" id="CHEBI:59789"/>
    </ligand>
</feature>
<dbReference type="SUPFAM" id="SSF81799">
    <property type="entry name" value="Putative methyltransferase TM0872, insert domain"/>
    <property type="match status" value="1"/>
</dbReference>
<comment type="catalytic activity">
    <reaction evidence="7">
        <text>cytidine(1402) in 16S rRNA + S-adenosyl-L-methionine = N(4)-methylcytidine(1402) in 16S rRNA + S-adenosyl-L-homocysteine + H(+)</text>
        <dbReference type="Rhea" id="RHEA:42928"/>
        <dbReference type="Rhea" id="RHEA-COMP:10286"/>
        <dbReference type="Rhea" id="RHEA-COMP:10287"/>
        <dbReference type="ChEBI" id="CHEBI:15378"/>
        <dbReference type="ChEBI" id="CHEBI:57856"/>
        <dbReference type="ChEBI" id="CHEBI:59789"/>
        <dbReference type="ChEBI" id="CHEBI:74506"/>
        <dbReference type="ChEBI" id="CHEBI:82748"/>
        <dbReference type="EC" id="2.1.1.199"/>
    </reaction>
</comment>
<feature type="binding site" evidence="7">
    <location>
        <position position="51"/>
    </location>
    <ligand>
        <name>S-adenosyl-L-methionine</name>
        <dbReference type="ChEBI" id="CHEBI:59789"/>
    </ligand>
</feature>
<accession>A0A1W1WU09</accession>
<dbReference type="STRING" id="1069081.SAMN05660197_1630"/>
<comment type="subcellular location">
    <subcellularLocation>
        <location evidence="7">Cytoplasm</location>
    </subcellularLocation>
</comment>
<keyword evidence="4 7" id="KW-0489">Methyltransferase</keyword>
<dbReference type="Proteomes" id="UP000192602">
    <property type="component" value="Unassembled WGS sequence"/>
</dbReference>
<keyword evidence="9" id="KW-1185">Reference proteome</keyword>
<dbReference type="AlphaFoldDB" id="A0A1W1WU09"/>
<sequence length="302" mass="34186">MQSPHIPVLLDEVVEVFKDTQGWIVDATLGYAGHSYAILQSNPQNKIVGIDRDEEAIAFSTKRLQPFSKRVKFVRGAFSQKIEEILQTMEIKGVLADIGVSSLQLDKKERGFSLESEVLDMRMDKSAALSAYEVVNTYSQEDLARVLQEYGEVKNAWKIAGEVVKHRPIKSAKELKTLIERLVPRTKKIHPATTIFQAIRIEVNKELEELEGLLDALEKAKPRGAKVAIITFHSLEDRLVKNRFKKWAQKCICPPEALRCECGGDRALGTILTKKPITATKEEIMKNPRSRSAKLRVFKFKE</sequence>
<dbReference type="EMBL" id="FWWZ01000001">
    <property type="protein sequence ID" value="SMC09808.1"/>
    <property type="molecule type" value="Genomic_DNA"/>
</dbReference>
<dbReference type="GO" id="GO:0071424">
    <property type="term" value="F:rRNA (cytosine-N4-)-methyltransferase activity"/>
    <property type="evidence" value="ECO:0007669"/>
    <property type="project" value="UniProtKB-UniRule"/>
</dbReference>
<evidence type="ECO:0000256" key="4">
    <source>
        <dbReference type="ARBA" id="ARBA00022603"/>
    </source>
</evidence>
<dbReference type="EC" id="2.1.1.199" evidence="7"/>
<dbReference type="GO" id="GO:0005737">
    <property type="term" value="C:cytoplasm"/>
    <property type="evidence" value="ECO:0007669"/>
    <property type="project" value="UniProtKB-SubCell"/>
</dbReference>
<dbReference type="HAMAP" id="MF_01007">
    <property type="entry name" value="16SrRNA_methyltr_H"/>
    <property type="match status" value="1"/>
</dbReference>
<dbReference type="GO" id="GO:0070475">
    <property type="term" value="P:rRNA base methylation"/>
    <property type="evidence" value="ECO:0007669"/>
    <property type="project" value="UniProtKB-UniRule"/>
</dbReference>
<dbReference type="InterPro" id="IPR029063">
    <property type="entry name" value="SAM-dependent_MTases_sf"/>
</dbReference>
<evidence type="ECO:0000313" key="8">
    <source>
        <dbReference type="EMBL" id="SMC09808.1"/>
    </source>
</evidence>
<dbReference type="RefSeq" id="WP_197685322.1">
    <property type="nucleotide sequence ID" value="NZ_AP026671.1"/>
</dbReference>
<evidence type="ECO:0000256" key="5">
    <source>
        <dbReference type="ARBA" id="ARBA00022679"/>
    </source>
</evidence>
<dbReference type="PANTHER" id="PTHR11265">
    <property type="entry name" value="S-ADENOSYL-METHYLTRANSFERASE MRAW"/>
    <property type="match status" value="1"/>
</dbReference>
<dbReference type="Gene3D" id="3.40.50.150">
    <property type="entry name" value="Vaccinia Virus protein VP39"/>
    <property type="match status" value="1"/>
</dbReference>
<evidence type="ECO:0000313" key="9">
    <source>
        <dbReference type="Proteomes" id="UP000192602"/>
    </source>
</evidence>
<evidence type="ECO:0000256" key="6">
    <source>
        <dbReference type="ARBA" id="ARBA00022691"/>
    </source>
</evidence>
<keyword evidence="5 7" id="KW-0808">Transferase</keyword>
<organism evidence="8 9">
    <name type="scientific">Nitratiruptor tergarcus DSM 16512</name>
    <dbReference type="NCBI Taxonomy" id="1069081"/>
    <lineage>
        <taxon>Bacteria</taxon>
        <taxon>Pseudomonadati</taxon>
        <taxon>Campylobacterota</taxon>
        <taxon>Epsilonproteobacteria</taxon>
        <taxon>Nautiliales</taxon>
        <taxon>Nitratiruptoraceae</taxon>
        <taxon>Nitratiruptor</taxon>
    </lineage>
</organism>
<dbReference type="NCBIfam" id="TIGR00006">
    <property type="entry name" value="16S rRNA (cytosine(1402)-N(4))-methyltransferase RsmH"/>
    <property type="match status" value="1"/>
</dbReference>
<dbReference type="SUPFAM" id="SSF53335">
    <property type="entry name" value="S-adenosyl-L-methionine-dependent methyltransferases"/>
    <property type="match status" value="1"/>
</dbReference>
<name>A0A1W1WU09_9BACT</name>
<evidence type="ECO:0000256" key="7">
    <source>
        <dbReference type="HAMAP-Rule" id="MF_01007"/>
    </source>
</evidence>
<evidence type="ECO:0000256" key="3">
    <source>
        <dbReference type="ARBA" id="ARBA00022552"/>
    </source>
</evidence>
<proteinExistence type="inferred from homology"/>